<dbReference type="GeneID" id="89922319"/>
<dbReference type="PANTHER" id="PTHR45649">
    <property type="entry name" value="AMINO-ACID PERMEASE BAT1"/>
    <property type="match status" value="1"/>
</dbReference>
<evidence type="ECO:0000256" key="2">
    <source>
        <dbReference type="ARBA" id="ARBA00022448"/>
    </source>
</evidence>
<proteinExistence type="predicted"/>
<dbReference type="InterPro" id="IPR002293">
    <property type="entry name" value="AA/rel_permease1"/>
</dbReference>
<name>A0AAV9PQS9_9PEZI</name>
<evidence type="ECO:0000256" key="5">
    <source>
        <dbReference type="ARBA" id="ARBA00023136"/>
    </source>
</evidence>
<dbReference type="GO" id="GO:0022857">
    <property type="term" value="F:transmembrane transporter activity"/>
    <property type="evidence" value="ECO:0007669"/>
    <property type="project" value="InterPro"/>
</dbReference>
<keyword evidence="2" id="KW-0813">Transport</keyword>
<dbReference type="PANTHER" id="PTHR45649:SF26">
    <property type="entry name" value="OS04G0435100 PROTEIN"/>
    <property type="match status" value="1"/>
</dbReference>
<evidence type="ECO:0000256" key="1">
    <source>
        <dbReference type="ARBA" id="ARBA00004141"/>
    </source>
</evidence>
<keyword evidence="4 6" id="KW-1133">Transmembrane helix</keyword>
<reference evidence="7 8" key="1">
    <citation type="submission" date="2023-08" db="EMBL/GenBank/DDBJ databases">
        <title>Black Yeasts Isolated from many extreme environments.</title>
        <authorList>
            <person name="Coleine C."/>
            <person name="Stajich J.E."/>
            <person name="Selbmann L."/>
        </authorList>
    </citation>
    <scope>NUCLEOTIDE SEQUENCE [LARGE SCALE GENOMIC DNA]</scope>
    <source>
        <strain evidence="7 8">CCFEE 5935</strain>
    </source>
</reference>
<accession>A0AAV9PQS9</accession>
<dbReference type="Proteomes" id="UP001337655">
    <property type="component" value="Unassembled WGS sequence"/>
</dbReference>
<evidence type="ECO:0008006" key="9">
    <source>
        <dbReference type="Google" id="ProtNLM"/>
    </source>
</evidence>
<dbReference type="GO" id="GO:0016020">
    <property type="term" value="C:membrane"/>
    <property type="evidence" value="ECO:0007669"/>
    <property type="project" value="UniProtKB-SubCell"/>
</dbReference>
<gene>
    <name evidence="7" type="ORF">LTR77_000970</name>
</gene>
<feature type="transmembrane region" description="Helical" evidence="6">
    <location>
        <begin position="92"/>
        <end position="122"/>
    </location>
</feature>
<dbReference type="EMBL" id="JAVRRT010000001">
    <property type="protein sequence ID" value="KAK5175830.1"/>
    <property type="molecule type" value="Genomic_DNA"/>
</dbReference>
<evidence type="ECO:0000256" key="6">
    <source>
        <dbReference type="SAM" id="Phobius"/>
    </source>
</evidence>
<evidence type="ECO:0000256" key="3">
    <source>
        <dbReference type="ARBA" id="ARBA00022692"/>
    </source>
</evidence>
<evidence type="ECO:0000313" key="7">
    <source>
        <dbReference type="EMBL" id="KAK5175830.1"/>
    </source>
</evidence>
<organism evidence="7 8">
    <name type="scientific">Saxophila tyrrhenica</name>
    <dbReference type="NCBI Taxonomy" id="1690608"/>
    <lineage>
        <taxon>Eukaryota</taxon>
        <taxon>Fungi</taxon>
        <taxon>Dikarya</taxon>
        <taxon>Ascomycota</taxon>
        <taxon>Pezizomycotina</taxon>
        <taxon>Dothideomycetes</taxon>
        <taxon>Dothideomycetidae</taxon>
        <taxon>Mycosphaerellales</taxon>
        <taxon>Extremaceae</taxon>
        <taxon>Saxophila</taxon>
    </lineage>
</organism>
<evidence type="ECO:0000256" key="4">
    <source>
        <dbReference type="ARBA" id="ARBA00022989"/>
    </source>
</evidence>
<keyword evidence="3 6" id="KW-0812">Transmembrane</keyword>
<comment type="subcellular location">
    <subcellularLocation>
        <location evidence="1">Membrane</location>
        <topology evidence="1">Multi-pass membrane protein</topology>
    </subcellularLocation>
</comment>
<feature type="transmembrane region" description="Helical" evidence="6">
    <location>
        <begin position="59"/>
        <end position="80"/>
    </location>
</feature>
<keyword evidence="5 6" id="KW-0472">Membrane</keyword>
<dbReference type="AlphaFoldDB" id="A0AAV9PQS9"/>
<evidence type="ECO:0000313" key="8">
    <source>
        <dbReference type="Proteomes" id="UP001337655"/>
    </source>
</evidence>
<protein>
    <recommendedName>
        <fullName evidence="9">Amino acid permease/ SLC12A domain-containing protein</fullName>
    </recommendedName>
</protein>
<comment type="caution">
    <text evidence="7">The sequence shown here is derived from an EMBL/GenBank/DDBJ whole genome shotgun (WGS) entry which is preliminary data.</text>
</comment>
<dbReference type="Gene3D" id="1.20.1740.10">
    <property type="entry name" value="Amino acid/polyamine transporter I"/>
    <property type="match status" value="1"/>
</dbReference>
<dbReference type="Pfam" id="PF13520">
    <property type="entry name" value="AA_permease_2"/>
    <property type="match status" value="1"/>
</dbReference>
<dbReference type="RefSeq" id="XP_064664468.1">
    <property type="nucleotide sequence ID" value="XM_064798234.1"/>
</dbReference>
<keyword evidence="8" id="KW-1185">Reference proteome</keyword>
<sequence length="152" mass="16574">MDSKSYEPSKEVGVEVMGSKEAASTEVEVKEMSKDEHTLASLGYRQVFVRSLGLFENWAATYTTMNFVSGMPVLFGFAMYTGGPQAAFSNWIMVGGLSLLVSLSMAEIAAALPTAGGIYFWAYRLGGEEHGPLLSWLTGEAARKRMNPTQRD</sequence>